<accession>A0A1N7SHA3</accession>
<evidence type="ECO:0000313" key="2">
    <source>
        <dbReference type="EMBL" id="SIT46359.1"/>
    </source>
</evidence>
<feature type="compositionally biased region" description="Basic and acidic residues" evidence="1">
    <location>
        <begin position="1"/>
        <end position="10"/>
    </location>
</feature>
<dbReference type="EMBL" id="CYGX02000064">
    <property type="protein sequence ID" value="SIT46359.1"/>
    <property type="molecule type" value="Genomic_DNA"/>
</dbReference>
<organism evidence="2 3">
    <name type="scientific">Paraburkholderia ribeironis</name>
    <dbReference type="NCBI Taxonomy" id="1247936"/>
    <lineage>
        <taxon>Bacteria</taxon>
        <taxon>Pseudomonadati</taxon>
        <taxon>Pseudomonadota</taxon>
        <taxon>Betaproteobacteria</taxon>
        <taxon>Burkholderiales</taxon>
        <taxon>Burkholderiaceae</taxon>
        <taxon>Paraburkholderia</taxon>
    </lineage>
</organism>
<name>A0A1N7SHA3_9BURK</name>
<reference evidence="2 3" key="1">
    <citation type="submission" date="2016-12" db="EMBL/GenBank/DDBJ databases">
        <authorList>
            <person name="Song W.-J."/>
            <person name="Kurnit D.M."/>
        </authorList>
    </citation>
    <scope>NUCLEOTIDE SEQUENCE [LARGE SCALE GENOMIC DNA]</scope>
    <source>
        <strain evidence="2 3">STM7296</strain>
    </source>
</reference>
<protein>
    <submittedName>
        <fullName evidence="2">Uncharacterized protein</fullName>
    </submittedName>
</protein>
<proteinExistence type="predicted"/>
<dbReference type="Proteomes" id="UP000187012">
    <property type="component" value="Unassembled WGS sequence"/>
</dbReference>
<dbReference type="AlphaFoldDB" id="A0A1N7SHA3"/>
<gene>
    <name evidence="2" type="ORF">BN2475_640062</name>
</gene>
<evidence type="ECO:0000313" key="3">
    <source>
        <dbReference type="Proteomes" id="UP000187012"/>
    </source>
</evidence>
<sequence>MHCGVHEGDCQGRPPWPGKNPRFRVGQQGHPSGLVEKILSSPAERLMTSQGHHCPFHARARELTS</sequence>
<keyword evidence="3" id="KW-1185">Reference proteome</keyword>
<evidence type="ECO:0000256" key="1">
    <source>
        <dbReference type="SAM" id="MobiDB-lite"/>
    </source>
</evidence>
<feature type="region of interest" description="Disordered" evidence="1">
    <location>
        <begin position="1"/>
        <end position="29"/>
    </location>
</feature>
<dbReference type="STRING" id="1247936.BN2475_640062"/>